<evidence type="ECO:0000313" key="2">
    <source>
        <dbReference type="Proteomes" id="UP000077315"/>
    </source>
</evidence>
<keyword evidence="2" id="KW-1185">Reference proteome</keyword>
<evidence type="ECO:0000313" key="1">
    <source>
        <dbReference type="EMBL" id="OAD78242.1"/>
    </source>
</evidence>
<dbReference type="InParanoid" id="A0A162UV06"/>
<dbReference type="GeneID" id="28999059"/>
<protein>
    <submittedName>
        <fullName evidence="1">Uncharacterized protein</fullName>
    </submittedName>
</protein>
<organism evidence="1 2">
    <name type="scientific">Phycomyces blakesleeanus (strain ATCC 8743b / DSM 1359 / FGSC 10004 / NBRC 33097 / NRRL 1555)</name>
    <dbReference type="NCBI Taxonomy" id="763407"/>
    <lineage>
        <taxon>Eukaryota</taxon>
        <taxon>Fungi</taxon>
        <taxon>Fungi incertae sedis</taxon>
        <taxon>Mucoromycota</taxon>
        <taxon>Mucoromycotina</taxon>
        <taxon>Mucoromycetes</taxon>
        <taxon>Mucorales</taxon>
        <taxon>Phycomycetaceae</taxon>
        <taxon>Phycomyces</taxon>
    </lineage>
</organism>
<dbReference type="Proteomes" id="UP000077315">
    <property type="component" value="Unassembled WGS sequence"/>
</dbReference>
<proteinExistence type="predicted"/>
<dbReference type="EMBL" id="KV440973">
    <property type="protein sequence ID" value="OAD78242.1"/>
    <property type="molecule type" value="Genomic_DNA"/>
</dbReference>
<sequence>MLQLALRDRLTFLTAKLTSQPKPPAMTDTIKSPSDLSAFERTYVSFPEFIDPTPAQESTLIKQQQQQQQQQ</sequence>
<accession>A0A162UV06</accession>
<dbReference type="VEuPathDB" id="FungiDB:PHYBLDRAFT_179491"/>
<reference evidence="2" key="1">
    <citation type="submission" date="2015-06" db="EMBL/GenBank/DDBJ databases">
        <title>Expansion of signal transduction pathways in fungi by whole-genome duplication.</title>
        <authorList>
            <consortium name="DOE Joint Genome Institute"/>
            <person name="Corrochano L.M."/>
            <person name="Kuo A."/>
            <person name="Marcet-Houben M."/>
            <person name="Polaino S."/>
            <person name="Salamov A."/>
            <person name="Villalobos J.M."/>
            <person name="Alvarez M.I."/>
            <person name="Avalos J."/>
            <person name="Benito E.P."/>
            <person name="Benoit I."/>
            <person name="Burger G."/>
            <person name="Camino L.P."/>
            <person name="Canovas D."/>
            <person name="Cerda-Olmedo E."/>
            <person name="Cheng J.-F."/>
            <person name="Dominguez A."/>
            <person name="Elias M."/>
            <person name="Eslava A.P."/>
            <person name="Glaser F."/>
            <person name="Grimwood J."/>
            <person name="Gutierrez G."/>
            <person name="Heitman J."/>
            <person name="Henrissat B."/>
            <person name="Iturriaga E.A."/>
            <person name="Lang B.F."/>
            <person name="Lavin J.L."/>
            <person name="Lee S."/>
            <person name="Li W."/>
            <person name="Lindquist E."/>
            <person name="Lopez-Garcia S."/>
            <person name="Luque E.M."/>
            <person name="Marcos A.T."/>
            <person name="Martin J."/>
            <person name="McCluskey K."/>
            <person name="Medina H.R."/>
            <person name="Miralles-Duran A."/>
            <person name="Miyazaki A."/>
            <person name="Munoz-Torres E."/>
            <person name="Oguiza J.A."/>
            <person name="Ohm R."/>
            <person name="Olmedo M."/>
            <person name="Orejas M."/>
            <person name="Ortiz-Castellanos L."/>
            <person name="Pisabarro A.G."/>
            <person name="Rodriguez-Romero J."/>
            <person name="Ruiz-Herrera J."/>
            <person name="Ruiz-Vazquez R."/>
            <person name="Sanz C."/>
            <person name="Schackwitz W."/>
            <person name="Schmutz J."/>
            <person name="Shahriari M."/>
            <person name="Shelest E."/>
            <person name="Silva-Franco F."/>
            <person name="Soanes D."/>
            <person name="Syed K."/>
            <person name="Tagua V.G."/>
            <person name="Talbot N.J."/>
            <person name="Thon M."/>
            <person name="De vries R.P."/>
            <person name="Wiebenga A."/>
            <person name="Yadav J.S."/>
            <person name="Braun E.L."/>
            <person name="Baker S."/>
            <person name="Garre V."/>
            <person name="Horwitz B."/>
            <person name="Torres-Martinez S."/>
            <person name="Idnurm A."/>
            <person name="Herrera-Estrella A."/>
            <person name="Gabaldon T."/>
            <person name="Grigoriev I.V."/>
        </authorList>
    </citation>
    <scope>NUCLEOTIDE SEQUENCE [LARGE SCALE GENOMIC DNA]</scope>
    <source>
        <strain evidence="2">NRRL 1555(-)</strain>
    </source>
</reference>
<dbReference type="RefSeq" id="XP_018296282.1">
    <property type="nucleotide sequence ID" value="XM_018438153.1"/>
</dbReference>
<name>A0A162UV06_PHYB8</name>
<gene>
    <name evidence="1" type="ORF">PHYBLDRAFT_179491</name>
</gene>
<dbReference type="AlphaFoldDB" id="A0A162UV06"/>